<dbReference type="EMBL" id="CAKKNE010000002">
    <property type="protein sequence ID" value="CAH0367184.1"/>
    <property type="molecule type" value="Genomic_DNA"/>
</dbReference>
<dbReference type="AlphaFoldDB" id="A0A8J2SGE2"/>
<keyword evidence="2" id="KW-0865">Zymogen</keyword>
<protein>
    <recommendedName>
        <fullName evidence="5">Peptidase C1A papain C-terminal domain-containing protein</fullName>
    </recommendedName>
</protein>
<dbReference type="GO" id="GO:0006508">
    <property type="term" value="P:proteolysis"/>
    <property type="evidence" value="ECO:0007669"/>
    <property type="project" value="InterPro"/>
</dbReference>
<keyword evidence="7" id="KW-1185">Reference proteome</keyword>
<comment type="similarity">
    <text evidence="1">Belongs to the peptidase C1 family.</text>
</comment>
<dbReference type="PROSITE" id="PS00639">
    <property type="entry name" value="THIOL_PROTEASE_HIS"/>
    <property type="match status" value="1"/>
</dbReference>
<dbReference type="PROSITE" id="PS00640">
    <property type="entry name" value="THIOL_PROTEASE_ASN"/>
    <property type="match status" value="1"/>
</dbReference>
<name>A0A8J2SGE2_9STRA</name>
<dbReference type="Pfam" id="PF08246">
    <property type="entry name" value="Inhibitor_I29"/>
    <property type="match status" value="1"/>
</dbReference>
<organism evidence="6 7">
    <name type="scientific">Pelagomonas calceolata</name>
    <dbReference type="NCBI Taxonomy" id="35677"/>
    <lineage>
        <taxon>Eukaryota</taxon>
        <taxon>Sar</taxon>
        <taxon>Stramenopiles</taxon>
        <taxon>Ochrophyta</taxon>
        <taxon>Pelagophyceae</taxon>
        <taxon>Pelagomonadales</taxon>
        <taxon>Pelagomonadaceae</taxon>
        <taxon>Pelagomonas</taxon>
    </lineage>
</organism>
<evidence type="ECO:0000313" key="6">
    <source>
        <dbReference type="EMBL" id="CAH0367184.1"/>
    </source>
</evidence>
<dbReference type="PROSITE" id="PS00139">
    <property type="entry name" value="THIOL_PROTEASE_CYS"/>
    <property type="match status" value="1"/>
</dbReference>
<dbReference type="InterPro" id="IPR000169">
    <property type="entry name" value="Pept_cys_AS"/>
</dbReference>
<dbReference type="SUPFAM" id="SSF54001">
    <property type="entry name" value="Cysteine proteinases"/>
    <property type="match status" value="1"/>
</dbReference>
<dbReference type="OrthoDB" id="190265at2759"/>
<dbReference type="CDD" id="cd02248">
    <property type="entry name" value="Peptidase_C1A"/>
    <property type="match status" value="1"/>
</dbReference>
<dbReference type="InterPro" id="IPR039417">
    <property type="entry name" value="Peptidase_C1A_papain-like"/>
</dbReference>
<evidence type="ECO:0000256" key="1">
    <source>
        <dbReference type="ARBA" id="ARBA00008455"/>
    </source>
</evidence>
<feature type="region of interest" description="Disordered" evidence="4">
    <location>
        <begin position="1"/>
        <end position="38"/>
    </location>
</feature>
<dbReference type="PRINTS" id="PR00705">
    <property type="entry name" value="PAPAIN"/>
</dbReference>
<evidence type="ECO:0000256" key="2">
    <source>
        <dbReference type="ARBA" id="ARBA00023145"/>
    </source>
</evidence>
<evidence type="ECO:0000313" key="7">
    <source>
        <dbReference type="Proteomes" id="UP000789595"/>
    </source>
</evidence>
<evidence type="ECO:0000256" key="4">
    <source>
        <dbReference type="SAM" id="MobiDB-lite"/>
    </source>
</evidence>
<keyword evidence="3" id="KW-1015">Disulfide bond</keyword>
<gene>
    <name evidence="6" type="ORF">PECAL_2P01950</name>
</gene>
<dbReference type="Gene3D" id="3.90.70.10">
    <property type="entry name" value="Cysteine proteinases"/>
    <property type="match status" value="1"/>
</dbReference>
<dbReference type="InterPro" id="IPR025661">
    <property type="entry name" value="Pept_asp_AS"/>
</dbReference>
<accession>A0A8J2SGE2</accession>
<feature type="domain" description="Peptidase C1A papain C-terminal" evidence="5">
    <location>
        <begin position="194"/>
        <end position="438"/>
    </location>
</feature>
<dbReference type="GO" id="GO:0008234">
    <property type="term" value="F:cysteine-type peptidase activity"/>
    <property type="evidence" value="ECO:0007669"/>
    <property type="project" value="InterPro"/>
</dbReference>
<dbReference type="InterPro" id="IPR025660">
    <property type="entry name" value="Pept_his_AS"/>
</dbReference>
<dbReference type="InterPro" id="IPR038765">
    <property type="entry name" value="Papain-like_cys_pep_sf"/>
</dbReference>
<dbReference type="InterPro" id="IPR000668">
    <property type="entry name" value="Peptidase_C1A_C"/>
</dbReference>
<evidence type="ECO:0000256" key="3">
    <source>
        <dbReference type="ARBA" id="ARBA00023157"/>
    </source>
</evidence>
<comment type="caution">
    <text evidence="6">The sequence shown here is derived from an EMBL/GenBank/DDBJ whole genome shotgun (WGS) entry which is preliminary data.</text>
</comment>
<dbReference type="SMART" id="SM00645">
    <property type="entry name" value="Pept_C1"/>
    <property type="match status" value="1"/>
</dbReference>
<sequence length="458" mass="48600">MAPLPTVREDEQEDDAETPRETTPLTPHPGQPAAKFPSPRWRGALAISAVGIASVLGLGAVTGQFSCGDDCVQVEPSIDSLDSSPIKVEALVESISVPWAEFKKRFGKHYDAEEDVKRKAWFERRVAELDARNLEHGSRVFGLTPASDRAPGARAFPRGRAGRGRADAYMRAPRAADTNKLTAAARKRGVSFDAADRVDWRAVDGALTPVKNQGQCGSCWAFSAVQQVETAFFLNGGPPTVFSAQQATSCGGAKNGVFGCAGGDTTSAFEVMADSVGLAPAAFWPYAQGLIPKDGCLDAACTEDCDRDLDVLKHEGYYVGPSASVGAYSFATPPCDGACEDQDLGQLADVVRTTPVSVCVDASLWDDYTGGVLKASACSANYLDLDHCVQVVGFDSTGPEPYWIVRNSWSTAWGESGFIRLQFDANTCGLADEAVVVDVDGAVPQVVPDTDDDALGHF</sequence>
<dbReference type="InterPro" id="IPR013201">
    <property type="entry name" value="Prot_inhib_I29"/>
</dbReference>
<dbReference type="Pfam" id="PF00112">
    <property type="entry name" value="Peptidase_C1"/>
    <property type="match status" value="1"/>
</dbReference>
<dbReference type="InterPro" id="IPR013128">
    <property type="entry name" value="Peptidase_C1A"/>
</dbReference>
<evidence type="ECO:0000259" key="5">
    <source>
        <dbReference type="SMART" id="SM00645"/>
    </source>
</evidence>
<dbReference type="Proteomes" id="UP000789595">
    <property type="component" value="Unassembled WGS sequence"/>
</dbReference>
<proteinExistence type="inferred from homology"/>
<dbReference type="PANTHER" id="PTHR12411">
    <property type="entry name" value="CYSTEINE PROTEASE FAMILY C1-RELATED"/>
    <property type="match status" value="1"/>
</dbReference>
<reference evidence="6" key="1">
    <citation type="submission" date="2021-11" db="EMBL/GenBank/DDBJ databases">
        <authorList>
            <consortium name="Genoscope - CEA"/>
            <person name="William W."/>
        </authorList>
    </citation>
    <scope>NUCLEOTIDE SEQUENCE</scope>
</reference>